<dbReference type="InterPro" id="IPR001117">
    <property type="entry name" value="Cu-oxidase_2nd"/>
</dbReference>
<dbReference type="GO" id="GO:0016491">
    <property type="term" value="F:oxidoreductase activity"/>
    <property type="evidence" value="ECO:0007669"/>
    <property type="project" value="InterPro"/>
</dbReference>
<dbReference type="SUPFAM" id="SSF49503">
    <property type="entry name" value="Cupredoxins"/>
    <property type="match status" value="3"/>
</dbReference>
<reference evidence="6" key="1">
    <citation type="journal article" date="2020" name="Stud. Mycol.">
        <title>101 Dothideomycetes genomes: a test case for predicting lifestyles and emergence of pathogens.</title>
        <authorList>
            <person name="Haridas S."/>
            <person name="Albert R."/>
            <person name="Binder M."/>
            <person name="Bloem J."/>
            <person name="Labutti K."/>
            <person name="Salamov A."/>
            <person name="Andreopoulos B."/>
            <person name="Baker S."/>
            <person name="Barry K."/>
            <person name="Bills G."/>
            <person name="Bluhm B."/>
            <person name="Cannon C."/>
            <person name="Castanera R."/>
            <person name="Culley D."/>
            <person name="Daum C."/>
            <person name="Ezra D."/>
            <person name="Gonzalez J."/>
            <person name="Henrissat B."/>
            <person name="Kuo A."/>
            <person name="Liang C."/>
            <person name="Lipzen A."/>
            <person name="Lutzoni F."/>
            <person name="Magnuson J."/>
            <person name="Mondo S."/>
            <person name="Nolan M."/>
            <person name="Ohm R."/>
            <person name="Pangilinan J."/>
            <person name="Park H.-J."/>
            <person name="Ramirez L."/>
            <person name="Alfaro M."/>
            <person name="Sun H."/>
            <person name="Tritt A."/>
            <person name="Yoshinaga Y."/>
            <person name="Zwiers L.-H."/>
            <person name="Turgeon B."/>
            <person name="Goodwin S."/>
            <person name="Spatafora J."/>
            <person name="Crous P."/>
            <person name="Grigoriev I."/>
        </authorList>
    </citation>
    <scope>NUCLEOTIDE SEQUENCE</scope>
    <source>
        <strain evidence="6">CBS 207.26</strain>
    </source>
</reference>
<dbReference type="PANTHER" id="PTHR11709">
    <property type="entry name" value="MULTI-COPPER OXIDASE"/>
    <property type="match status" value="1"/>
</dbReference>
<accession>A0A6A6ERW5</accession>
<dbReference type="InterPro" id="IPR008972">
    <property type="entry name" value="Cupredoxin"/>
</dbReference>
<gene>
    <name evidence="6" type="ORF">K469DRAFT_728730</name>
</gene>
<dbReference type="Proteomes" id="UP000800200">
    <property type="component" value="Unassembled WGS sequence"/>
</dbReference>
<dbReference type="InterPro" id="IPR011706">
    <property type="entry name" value="Cu-oxidase_C"/>
</dbReference>
<evidence type="ECO:0000256" key="2">
    <source>
        <dbReference type="ARBA" id="ARBA00023008"/>
    </source>
</evidence>
<name>A0A6A6ERW5_9PEZI</name>
<dbReference type="Gene3D" id="2.60.40.420">
    <property type="entry name" value="Cupredoxins - blue copper proteins"/>
    <property type="match status" value="3"/>
</dbReference>
<dbReference type="Pfam" id="PF07731">
    <property type="entry name" value="Cu-oxidase_2"/>
    <property type="match status" value="1"/>
</dbReference>
<organism evidence="6 7">
    <name type="scientific">Zopfia rhizophila CBS 207.26</name>
    <dbReference type="NCBI Taxonomy" id="1314779"/>
    <lineage>
        <taxon>Eukaryota</taxon>
        <taxon>Fungi</taxon>
        <taxon>Dikarya</taxon>
        <taxon>Ascomycota</taxon>
        <taxon>Pezizomycotina</taxon>
        <taxon>Dothideomycetes</taxon>
        <taxon>Dothideomycetes incertae sedis</taxon>
        <taxon>Zopfiaceae</taxon>
        <taxon>Zopfia</taxon>
    </lineage>
</organism>
<dbReference type="Pfam" id="PF07732">
    <property type="entry name" value="Cu-oxidase_3"/>
    <property type="match status" value="1"/>
</dbReference>
<proteinExistence type="inferred from homology"/>
<keyword evidence="2" id="KW-0186">Copper</keyword>
<evidence type="ECO:0000259" key="3">
    <source>
        <dbReference type="Pfam" id="PF00394"/>
    </source>
</evidence>
<evidence type="ECO:0000313" key="6">
    <source>
        <dbReference type="EMBL" id="KAF2193519.1"/>
    </source>
</evidence>
<protein>
    <submittedName>
        <fullName evidence="6">Multicopper oxidase</fullName>
    </submittedName>
</protein>
<comment type="similarity">
    <text evidence="1">Belongs to the multicopper oxidase family.</text>
</comment>
<evidence type="ECO:0000259" key="5">
    <source>
        <dbReference type="Pfam" id="PF07732"/>
    </source>
</evidence>
<dbReference type="EMBL" id="ML994613">
    <property type="protein sequence ID" value="KAF2193519.1"/>
    <property type="molecule type" value="Genomic_DNA"/>
</dbReference>
<evidence type="ECO:0000313" key="7">
    <source>
        <dbReference type="Proteomes" id="UP000800200"/>
    </source>
</evidence>
<dbReference type="Pfam" id="PF00394">
    <property type="entry name" value="Cu-oxidase"/>
    <property type="match status" value="1"/>
</dbReference>
<dbReference type="GO" id="GO:0005507">
    <property type="term" value="F:copper ion binding"/>
    <property type="evidence" value="ECO:0007669"/>
    <property type="project" value="InterPro"/>
</dbReference>
<feature type="domain" description="Plastocyanin-like" evidence="4">
    <location>
        <begin position="594"/>
        <end position="662"/>
    </location>
</feature>
<dbReference type="FunFam" id="2.60.40.420:FF:000045">
    <property type="entry name" value="Laccase 2"/>
    <property type="match status" value="1"/>
</dbReference>
<feature type="domain" description="Plastocyanin-like" evidence="5">
    <location>
        <begin position="245"/>
        <end position="341"/>
    </location>
</feature>
<feature type="domain" description="Plastocyanin-like" evidence="3">
    <location>
        <begin position="357"/>
        <end position="499"/>
    </location>
</feature>
<keyword evidence="7" id="KW-1185">Reference proteome</keyword>
<dbReference type="CDD" id="cd13880">
    <property type="entry name" value="CuRO_2_MaLCC_like"/>
    <property type="match status" value="1"/>
</dbReference>
<dbReference type="OrthoDB" id="2121828at2759"/>
<dbReference type="InterPro" id="IPR045087">
    <property type="entry name" value="Cu-oxidase_fam"/>
</dbReference>
<dbReference type="AlphaFoldDB" id="A0A6A6ERW5"/>
<evidence type="ECO:0000256" key="1">
    <source>
        <dbReference type="ARBA" id="ARBA00010609"/>
    </source>
</evidence>
<dbReference type="PANTHER" id="PTHR11709:SF502">
    <property type="entry name" value="MULTICOPPER OXIDASE"/>
    <property type="match status" value="1"/>
</dbReference>
<sequence length="663" mass="72366">MGSVGMESPAWAQCSATVVVRRVGAAAETPRLIAACRVNLSLDRALHNILLHRITRFLVPLLHLLSHRLCLLSISSTFIPLLLTLKSSPVVTTLHINSSSVLSSSALLTRNNRSTSVLASSIIKSVSSLPNLTGTQLSTCSVSSLKETSRLFASSVVNPSSKASVEITTITASPSLSDFVLPSTRMLSHASSTSDSCFTKPIPTAKCIPCECQGGSLPYCGADVRTNNYNFTPKTCRNVYYTLDITNTMIVPDGIPRMALLVNGQMPGAVIEASWGDTVIITVNNKMQNNGTSMHFHGIRQLNTSEYDGTPSITQCPIAPRESIIYEWVATNHGTSWVFGPLIVHGSTSKGYDVDAGTIMLQDWSHNTVDSMHSAAEDVIAGGPRIMDDGLINGKNTWGFEGTNNQTGKRFELNTKFEPGKSYLFGIINAAIQSTYKFYIDGHALEVISIDFTPIQLYTSKVLNINIGQRYMVLVKADQPVGDYWMRSDNQNACAGTVQTEDIKGIVRYYSYATECADEPMAPLVPMAEMSATDKDLEFEYGITVAGNSKNLFKWYLSGTTFEARDEEPTLVGLLYNGTAPTYSGNLILDLLDMKEWLPHPIHLHGHDFFILAEEPGTYNASTPLKLKNPPRRDTALMPASGFLVVAFEADNPGVWLMHCYIG</sequence>
<dbReference type="InterPro" id="IPR011707">
    <property type="entry name" value="Cu-oxidase-like_N"/>
</dbReference>
<evidence type="ECO:0000259" key="4">
    <source>
        <dbReference type="Pfam" id="PF07731"/>
    </source>
</evidence>